<accession>A0A238VPQ3</accession>
<dbReference type="EMBL" id="FZNQ01000003">
    <property type="protein sequence ID" value="SNR36350.1"/>
    <property type="molecule type" value="Genomic_DNA"/>
</dbReference>
<evidence type="ECO:0000259" key="2">
    <source>
        <dbReference type="Pfam" id="PF26404"/>
    </source>
</evidence>
<dbReference type="InterPro" id="IPR058415">
    <property type="entry name" value="DUF8102"/>
</dbReference>
<dbReference type="OrthoDB" id="186537at2157"/>
<protein>
    <recommendedName>
        <fullName evidence="2">Domain of unknown function domain-containing protein</fullName>
    </recommendedName>
</protein>
<feature type="region of interest" description="Disordered" evidence="1">
    <location>
        <begin position="142"/>
        <end position="167"/>
    </location>
</feature>
<dbReference type="RefSeq" id="WP_089384035.1">
    <property type="nucleotide sequence ID" value="NZ_FZNQ01000003.1"/>
</dbReference>
<sequence length="167" mass="18997">MSEIGSLLTPTQREYLRGKSDITDDNERMTQNRIKDRITQGLVEDIQLLQQSIESDAVSIEYKDIVNDMPKGTRRQSISRAIVFICRLAAADDIDVDDLLKEVQIEVKEGRKRAIRERLRNDDESVTISELLEVVSAEEVIGDMSDEIDTGPTSIDRSNKREDTDNQ</sequence>
<dbReference type="Proteomes" id="UP000198397">
    <property type="component" value="Unassembled WGS sequence"/>
</dbReference>
<feature type="domain" description="Domain of unknown function" evidence="2">
    <location>
        <begin position="7"/>
        <end position="102"/>
    </location>
</feature>
<gene>
    <name evidence="3" type="ORF">SAMN06264855_103257</name>
</gene>
<organism evidence="3 4">
    <name type="scientific">Halorubrum vacuolatum</name>
    <name type="common">Natronobacterium vacuolatum</name>
    <dbReference type="NCBI Taxonomy" id="63740"/>
    <lineage>
        <taxon>Archaea</taxon>
        <taxon>Methanobacteriati</taxon>
        <taxon>Methanobacteriota</taxon>
        <taxon>Stenosarchaea group</taxon>
        <taxon>Halobacteria</taxon>
        <taxon>Halobacteriales</taxon>
        <taxon>Haloferacaceae</taxon>
        <taxon>Halorubrum</taxon>
    </lineage>
</organism>
<keyword evidence="4" id="KW-1185">Reference proteome</keyword>
<evidence type="ECO:0000313" key="3">
    <source>
        <dbReference type="EMBL" id="SNR36350.1"/>
    </source>
</evidence>
<proteinExistence type="predicted"/>
<evidence type="ECO:0000256" key="1">
    <source>
        <dbReference type="SAM" id="MobiDB-lite"/>
    </source>
</evidence>
<dbReference type="AlphaFoldDB" id="A0A238VPQ3"/>
<feature type="compositionally biased region" description="Basic and acidic residues" evidence="1">
    <location>
        <begin position="157"/>
        <end position="167"/>
    </location>
</feature>
<evidence type="ECO:0000313" key="4">
    <source>
        <dbReference type="Proteomes" id="UP000198397"/>
    </source>
</evidence>
<name>A0A238VPQ3_HALVU</name>
<reference evidence="3 4" key="1">
    <citation type="submission" date="2017-06" db="EMBL/GenBank/DDBJ databases">
        <authorList>
            <person name="Kim H.J."/>
            <person name="Triplett B.A."/>
        </authorList>
    </citation>
    <scope>NUCLEOTIDE SEQUENCE [LARGE SCALE GENOMIC DNA]</scope>
    <source>
        <strain evidence="3 4">DSM 8800</strain>
    </source>
</reference>
<dbReference type="Pfam" id="PF26404">
    <property type="entry name" value="DUF8102"/>
    <property type="match status" value="1"/>
</dbReference>